<organism evidence="1 2">
    <name type="scientific">Schistosoma margrebowiei</name>
    <dbReference type="NCBI Taxonomy" id="48269"/>
    <lineage>
        <taxon>Eukaryota</taxon>
        <taxon>Metazoa</taxon>
        <taxon>Spiralia</taxon>
        <taxon>Lophotrochozoa</taxon>
        <taxon>Platyhelminthes</taxon>
        <taxon>Trematoda</taxon>
        <taxon>Digenea</taxon>
        <taxon>Strigeidida</taxon>
        <taxon>Schistosomatoidea</taxon>
        <taxon>Schistosomatidae</taxon>
        <taxon>Schistosoma</taxon>
    </lineage>
</organism>
<proteinExistence type="predicted"/>
<evidence type="ECO:0000313" key="2">
    <source>
        <dbReference type="Proteomes" id="UP000277204"/>
    </source>
</evidence>
<gene>
    <name evidence="1" type="ORF">SMRZ_LOCUS12288</name>
</gene>
<dbReference type="EMBL" id="UZAI01007583">
    <property type="protein sequence ID" value="VDO99602.1"/>
    <property type="molecule type" value="Genomic_DNA"/>
</dbReference>
<keyword evidence="2" id="KW-1185">Reference proteome</keyword>
<reference evidence="1 2" key="1">
    <citation type="submission" date="2018-11" db="EMBL/GenBank/DDBJ databases">
        <authorList>
            <consortium name="Pathogen Informatics"/>
        </authorList>
    </citation>
    <scope>NUCLEOTIDE SEQUENCE [LARGE SCALE GENOMIC DNA]</scope>
    <source>
        <strain evidence="1 2">Zambia</strain>
    </source>
</reference>
<name>A0A3P8DTT1_9TREM</name>
<dbReference type="AlphaFoldDB" id="A0A3P8DTT1"/>
<dbReference type="Proteomes" id="UP000277204">
    <property type="component" value="Unassembled WGS sequence"/>
</dbReference>
<accession>A0A3P8DTT1</accession>
<sequence>MVSSIQHSSMLLERHQYLHIYLVVHYSVRESSVIVKLGVIMHLHKM</sequence>
<protein>
    <submittedName>
        <fullName evidence="1">Uncharacterized protein</fullName>
    </submittedName>
</protein>
<evidence type="ECO:0000313" key="1">
    <source>
        <dbReference type="EMBL" id="VDO99602.1"/>
    </source>
</evidence>